<proteinExistence type="predicted"/>
<keyword evidence="4" id="KW-1185">Reference proteome</keyword>
<gene>
    <name evidence="1" type="ORF">Spa2297_03300</name>
    <name evidence="2" type="ORF">VSS30_32580</name>
</gene>
<dbReference type="EMBL" id="CP015866">
    <property type="protein sequence ID" value="ANJ06094.1"/>
    <property type="molecule type" value="Genomic_DNA"/>
</dbReference>
<evidence type="ECO:0000313" key="2">
    <source>
        <dbReference type="EMBL" id="MFB8753565.1"/>
    </source>
</evidence>
<dbReference type="EMBL" id="JAYMRR010000027">
    <property type="protein sequence ID" value="MFB8753565.1"/>
    <property type="molecule type" value="Genomic_DNA"/>
</dbReference>
<evidence type="ECO:0000313" key="3">
    <source>
        <dbReference type="Proteomes" id="UP000078468"/>
    </source>
</evidence>
<reference evidence="1 3" key="1">
    <citation type="submission" date="2016-05" db="EMBL/GenBank/DDBJ databases">
        <title>Non-Contiguous Finished Genome Sequence of Streptomyces parvulus 2297 Integrated Site-Specifically with Actinophage R4.</title>
        <authorList>
            <person name="Nishizawa T."/>
            <person name="Miura T."/>
            <person name="Harada C."/>
            <person name="Guo Y."/>
            <person name="Narisawa K."/>
            <person name="Ohta H."/>
            <person name="Takahashi H."/>
            <person name="Shirai M."/>
        </authorList>
    </citation>
    <scope>NUCLEOTIDE SEQUENCE [LARGE SCALE GENOMIC DNA]</scope>
    <source>
        <strain evidence="1 3">2297</strain>
    </source>
</reference>
<evidence type="ECO:0000313" key="4">
    <source>
        <dbReference type="Proteomes" id="UP001585018"/>
    </source>
</evidence>
<evidence type="ECO:0000313" key="1">
    <source>
        <dbReference type="EMBL" id="ANJ06094.1"/>
    </source>
</evidence>
<dbReference type="KEGG" id="spav:Spa2297_03300"/>
<protein>
    <recommendedName>
        <fullName evidence="5">STAS domain-containing protein</fullName>
    </recommendedName>
</protein>
<sequence>MLSHSLDHAVLALTVHRSPGIAGRAELVSRIEGLIHGYKPGLVVITLEEAANENAAVSVVLRAHRICNDLGIPMSAVTGSASVRRVLEASAETGGHLLTVHPHADAAVAAAFDAAA</sequence>
<dbReference type="AlphaFoldDB" id="A0A191UTQ4"/>
<name>A0A191UTQ4_9ACTN</name>
<evidence type="ECO:0008006" key="5">
    <source>
        <dbReference type="Google" id="ProtNLM"/>
    </source>
</evidence>
<organism evidence="1 3">
    <name type="scientific">Streptomyces parvulus</name>
    <dbReference type="NCBI Taxonomy" id="146923"/>
    <lineage>
        <taxon>Bacteria</taxon>
        <taxon>Bacillati</taxon>
        <taxon>Actinomycetota</taxon>
        <taxon>Actinomycetes</taxon>
        <taxon>Kitasatosporales</taxon>
        <taxon>Streptomycetaceae</taxon>
        <taxon>Streptomyces</taxon>
    </lineage>
</organism>
<dbReference type="Proteomes" id="UP001585018">
    <property type="component" value="Unassembled WGS sequence"/>
</dbReference>
<dbReference type="RefSeq" id="WP_064726474.1">
    <property type="nucleotide sequence ID" value="NZ_BMRX01000003.1"/>
</dbReference>
<accession>A0A191UTQ4</accession>
<dbReference type="GeneID" id="91303895"/>
<reference evidence="2 4" key="2">
    <citation type="submission" date="2024-01" db="EMBL/GenBank/DDBJ databases">
        <title>Genome mining of biosynthetic gene clusters to explore secondary metabolites of Streptomyces sp.</title>
        <authorList>
            <person name="Baig A."/>
            <person name="Ajitkumar Shintre N."/>
            <person name="Kumar H."/>
            <person name="Anbarasu A."/>
            <person name="Ramaiah S."/>
        </authorList>
    </citation>
    <scope>NUCLEOTIDE SEQUENCE [LARGE SCALE GENOMIC DNA]</scope>
    <source>
        <strain evidence="2 4">A03</strain>
    </source>
</reference>
<dbReference type="Proteomes" id="UP000078468">
    <property type="component" value="Chromosome"/>
</dbReference>